<evidence type="ECO:0000256" key="2">
    <source>
        <dbReference type="SAM" id="MobiDB-lite"/>
    </source>
</evidence>
<feature type="region of interest" description="Disordered" evidence="2">
    <location>
        <begin position="451"/>
        <end position="472"/>
    </location>
</feature>
<dbReference type="SMART" id="SM00360">
    <property type="entry name" value="RRM"/>
    <property type="match status" value="1"/>
</dbReference>
<evidence type="ECO:0000256" key="3">
    <source>
        <dbReference type="SAM" id="Phobius"/>
    </source>
</evidence>
<dbReference type="Pfam" id="PF03478">
    <property type="entry name" value="Beta-prop_KIB1-4"/>
    <property type="match status" value="1"/>
</dbReference>
<dbReference type="SMR" id="A0A8I6WEU5"/>
<name>A0A8I6WEU5_HORVV</name>
<evidence type="ECO:0000313" key="5">
    <source>
        <dbReference type="EnsemblPlants" id="HORVU.MOREX.r3.1HG0085110.1"/>
    </source>
</evidence>
<dbReference type="InterPro" id="IPR000504">
    <property type="entry name" value="RRM_dom"/>
</dbReference>
<dbReference type="Gramene" id="HORVU.MOREX.r3.1HG0085110.1">
    <property type="protein sequence ID" value="HORVU.MOREX.r3.1HG0085110.1"/>
    <property type="gene ID" value="HORVU.MOREX.r3.1HG0085110"/>
</dbReference>
<evidence type="ECO:0000259" key="4">
    <source>
        <dbReference type="PROSITE" id="PS50102"/>
    </source>
</evidence>
<keyword evidence="6" id="KW-1185">Reference proteome</keyword>
<dbReference type="PANTHER" id="PTHR33110">
    <property type="entry name" value="F-BOX/KELCH-REPEAT PROTEIN-RELATED"/>
    <property type="match status" value="1"/>
</dbReference>
<sequence>MARRRRRFKHLPSVVSSNQTIKPSSCACASPATCVCHGQNLHHQPPVHAPAVAPWPDLPADALRDISGRLRNATDFVRFHAVCKAWRDTSSDAIRTPPPPPKQPSFLPWLHAPNIKDLKFRCIFSRKSYRAAPPSRHRNLVASADGAALWYLVDGPCPTLRDILTGAVVAHLPPFPEGTIKRWLSKGTAPSGRLGYGVSSIVYGDGTTLLYGLYETDPQDDSIASFWAALLHPGEAAWTVVERTLQCPHTITFYAAYHRGKILVTVGANTWHAVTPDDHHGVGDVTVPRPWMPGERRYVRNYLLESHGELLWASVQVRKGCMDRGRGDDAFVSGLVGALSVSIHVLEGEATKKMQWVRKDGKSLANLVLFLGWPNSYAVDASRLSGDAVLGGCAYFMLDAKDGMSRQSCYVFRHNLVNDKAKFMEQLPRGWNDDMCMWLFPQPGVAPNQEISERSKSWWKRKNRRTSPTPKSTIRIERPQQQQYKSHATLIVRNLPRGVTNFQLRRFFGQYGQVSKAKVRCKKKTNISRGFGHVTVKMVEEDANALAILDGLVLGGCILEVSIVKVMSRPRQHVKFAGSGEYSEDYDIYFGFAVLLLFALVVLWMITQLCKVVFLYLRNRLISPF</sequence>
<keyword evidence="3" id="KW-1133">Transmembrane helix</keyword>
<keyword evidence="3" id="KW-0472">Membrane</keyword>
<organism evidence="5 6">
    <name type="scientific">Hordeum vulgare subsp. vulgare</name>
    <name type="common">Domesticated barley</name>
    <dbReference type="NCBI Taxonomy" id="112509"/>
    <lineage>
        <taxon>Eukaryota</taxon>
        <taxon>Viridiplantae</taxon>
        <taxon>Streptophyta</taxon>
        <taxon>Embryophyta</taxon>
        <taxon>Tracheophyta</taxon>
        <taxon>Spermatophyta</taxon>
        <taxon>Magnoliopsida</taxon>
        <taxon>Liliopsida</taxon>
        <taxon>Poales</taxon>
        <taxon>Poaceae</taxon>
        <taxon>BOP clade</taxon>
        <taxon>Pooideae</taxon>
        <taxon>Triticodae</taxon>
        <taxon>Triticeae</taxon>
        <taxon>Hordeinae</taxon>
        <taxon>Hordeum</taxon>
    </lineage>
</organism>
<evidence type="ECO:0000313" key="6">
    <source>
        <dbReference type="Proteomes" id="UP000011116"/>
    </source>
</evidence>
<dbReference type="AlphaFoldDB" id="A0A8I6WEU5"/>
<dbReference type="InterPro" id="IPR012677">
    <property type="entry name" value="Nucleotide-bd_a/b_plait_sf"/>
</dbReference>
<dbReference type="Proteomes" id="UP000011116">
    <property type="component" value="Chromosome 1H"/>
</dbReference>
<dbReference type="EnsemblPlants" id="HORVU.MOREX.r3.1HG0085110.1">
    <property type="protein sequence ID" value="HORVU.MOREX.r3.1HG0085110.1"/>
    <property type="gene ID" value="HORVU.MOREX.r3.1HG0085110"/>
</dbReference>
<evidence type="ECO:0000256" key="1">
    <source>
        <dbReference type="PROSITE-ProRule" id="PRU00176"/>
    </source>
</evidence>
<feature type="transmembrane region" description="Helical" evidence="3">
    <location>
        <begin position="588"/>
        <end position="617"/>
    </location>
</feature>
<protein>
    <recommendedName>
        <fullName evidence="4">RRM domain-containing protein</fullName>
    </recommendedName>
</protein>
<feature type="transmembrane region" description="Helical" evidence="3">
    <location>
        <begin position="546"/>
        <end position="568"/>
    </location>
</feature>
<proteinExistence type="predicted"/>
<dbReference type="SUPFAM" id="SSF81383">
    <property type="entry name" value="F-box domain"/>
    <property type="match status" value="1"/>
</dbReference>
<dbReference type="InterPro" id="IPR035979">
    <property type="entry name" value="RBD_domain_sf"/>
</dbReference>
<reference evidence="5" key="3">
    <citation type="submission" date="2022-01" db="UniProtKB">
        <authorList>
            <consortium name="EnsemblPlants"/>
        </authorList>
    </citation>
    <scope>IDENTIFICATION</scope>
    <source>
        <strain evidence="5">subsp. vulgare</strain>
    </source>
</reference>
<dbReference type="InterPro" id="IPR005174">
    <property type="entry name" value="KIB1-4_b-propeller"/>
</dbReference>
<keyword evidence="1" id="KW-0694">RNA-binding</keyword>
<dbReference type="Pfam" id="PF00076">
    <property type="entry name" value="RRM_1"/>
    <property type="match status" value="1"/>
</dbReference>
<dbReference type="PANTHER" id="PTHR33110:SF99">
    <property type="entry name" value="DUF295 DOMAIN-CONTAINING PROTEIN"/>
    <property type="match status" value="1"/>
</dbReference>
<reference evidence="5" key="2">
    <citation type="submission" date="2020-10" db="EMBL/GenBank/DDBJ databases">
        <authorList>
            <person name="Scholz U."/>
            <person name="Mascher M."/>
            <person name="Fiebig A."/>
        </authorList>
    </citation>
    <scope>NUCLEOTIDE SEQUENCE [LARGE SCALE GENOMIC DNA]</scope>
    <source>
        <strain evidence="5">cv. Morex</strain>
    </source>
</reference>
<dbReference type="SUPFAM" id="SSF54928">
    <property type="entry name" value="RNA-binding domain, RBD"/>
    <property type="match status" value="1"/>
</dbReference>
<accession>A0A8I6WEU5</accession>
<dbReference type="InterPro" id="IPR036047">
    <property type="entry name" value="F-box-like_dom_sf"/>
</dbReference>
<dbReference type="GO" id="GO:0003723">
    <property type="term" value="F:RNA binding"/>
    <property type="evidence" value="ECO:0007669"/>
    <property type="project" value="UniProtKB-UniRule"/>
</dbReference>
<feature type="domain" description="RRM" evidence="4">
    <location>
        <begin position="488"/>
        <end position="566"/>
    </location>
</feature>
<reference evidence="6" key="1">
    <citation type="journal article" date="2012" name="Nature">
        <title>A physical, genetic and functional sequence assembly of the barley genome.</title>
        <authorList>
            <consortium name="The International Barley Genome Sequencing Consortium"/>
            <person name="Mayer K.F."/>
            <person name="Waugh R."/>
            <person name="Brown J.W."/>
            <person name="Schulman A."/>
            <person name="Langridge P."/>
            <person name="Platzer M."/>
            <person name="Fincher G.B."/>
            <person name="Muehlbauer G.J."/>
            <person name="Sato K."/>
            <person name="Close T.J."/>
            <person name="Wise R.P."/>
            <person name="Stein N."/>
        </authorList>
    </citation>
    <scope>NUCLEOTIDE SEQUENCE [LARGE SCALE GENOMIC DNA]</scope>
    <source>
        <strain evidence="6">cv. Morex</strain>
    </source>
</reference>
<dbReference type="PROSITE" id="PS50102">
    <property type="entry name" value="RRM"/>
    <property type="match status" value="1"/>
</dbReference>
<dbReference type="Gene3D" id="3.30.70.330">
    <property type="match status" value="1"/>
</dbReference>
<keyword evidence="3" id="KW-0812">Transmembrane</keyword>